<evidence type="ECO:0000256" key="5">
    <source>
        <dbReference type="ARBA" id="ARBA00022705"/>
    </source>
</evidence>
<evidence type="ECO:0000256" key="4">
    <source>
        <dbReference type="ARBA" id="ARBA00022598"/>
    </source>
</evidence>
<gene>
    <name evidence="14 16" type="primary">ligA</name>
    <name evidence="16" type="ORF">ENN50_09575</name>
</gene>
<dbReference type="EC" id="6.5.1.2" evidence="2 14"/>
<evidence type="ECO:0000256" key="1">
    <source>
        <dbReference type="ARBA" id="ARBA00004067"/>
    </source>
</evidence>
<dbReference type="FunFam" id="1.10.150.20:FF:000007">
    <property type="entry name" value="DNA ligase"/>
    <property type="match status" value="1"/>
</dbReference>
<feature type="binding site" evidence="14">
    <location>
        <begin position="83"/>
        <end position="84"/>
    </location>
    <ligand>
        <name>NAD(+)</name>
        <dbReference type="ChEBI" id="CHEBI:57540"/>
    </ligand>
</feature>
<feature type="active site" description="N6-AMP-lysine intermediate" evidence="14">
    <location>
        <position position="119"/>
    </location>
</feature>
<dbReference type="Pfam" id="PF01653">
    <property type="entry name" value="DNA_ligase_aden"/>
    <property type="match status" value="1"/>
</dbReference>
<keyword evidence="11 14" id="KW-0234">DNA repair</keyword>
<dbReference type="NCBIfam" id="NF005932">
    <property type="entry name" value="PRK07956.1"/>
    <property type="match status" value="1"/>
</dbReference>
<evidence type="ECO:0000256" key="8">
    <source>
        <dbReference type="ARBA" id="ARBA00022833"/>
    </source>
</evidence>
<feature type="binding site" evidence="14">
    <location>
        <position position="436"/>
    </location>
    <ligand>
        <name>Zn(2+)</name>
        <dbReference type="ChEBI" id="CHEBI:29105"/>
    </ligand>
</feature>
<dbReference type="InterPro" id="IPR013839">
    <property type="entry name" value="DNAligase_adenylation"/>
</dbReference>
<dbReference type="InterPro" id="IPR004150">
    <property type="entry name" value="NAD_DNA_ligase_OB"/>
</dbReference>
<dbReference type="SUPFAM" id="SSF50249">
    <property type="entry name" value="Nucleic acid-binding proteins"/>
    <property type="match status" value="1"/>
</dbReference>
<dbReference type="SUPFAM" id="SSF47781">
    <property type="entry name" value="RuvA domain 2-like"/>
    <property type="match status" value="1"/>
</dbReference>
<dbReference type="SUPFAM" id="SSF52113">
    <property type="entry name" value="BRCT domain"/>
    <property type="match status" value="1"/>
</dbReference>
<dbReference type="GO" id="GO:0006281">
    <property type="term" value="P:DNA repair"/>
    <property type="evidence" value="ECO:0007669"/>
    <property type="project" value="UniProtKB-KW"/>
</dbReference>
<keyword evidence="8 14" id="KW-0862">Zinc</keyword>
<feature type="binding site" evidence="14">
    <location>
        <position position="442"/>
    </location>
    <ligand>
        <name>Zn(2+)</name>
        <dbReference type="ChEBI" id="CHEBI:29105"/>
    </ligand>
</feature>
<evidence type="ECO:0000256" key="13">
    <source>
        <dbReference type="ARBA" id="ARBA00060881"/>
    </source>
</evidence>
<dbReference type="SMART" id="SM00532">
    <property type="entry name" value="LIGANc"/>
    <property type="match status" value="1"/>
</dbReference>
<dbReference type="InterPro" id="IPR036420">
    <property type="entry name" value="BRCT_dom_sf"/>
</dbReference>
<dbReference type="Gene3D" id="6.20.10.30">
    <property type="match status" value="1"/>
</dbReference>
<dbReference type="GO" id="GO:0006260">
    <property type="term" value="P:DNA replication"/>
    <property type="evidence" value="ECO:0007669"/>
    <property type="project" value="UniProtKB-KW"/>
</dbReference>
<dbReference type="PROSITE" id="PS50172">
    <property type="entry name" value="BRCT"/>
    <property type="match status" value="1"/>
</dbReference>
<dbReference type="InterPro" id="IPR001357">
    <property type="entry name" value="BRCT_dom"/>
</dbReference>
<dbReference type="NCBIfam" id="TIGR00575">
    <property type="entry name" value="dnlj"/>
    <property type="match status" value="1"/>
</dbReference>
<dbReference type="GO" id="GO:0003677">
    <property type="term" value="F:DNA binding"/>
    <property type="evidence" value="ECO:0007669"/>
    <property type="project" value="InterPro"/>
</dbReference>
<evidence type="ECO:0000256" key="11">
    <source>
        <dbReference type="ARBA" id="ARBA00023204"/>
    </source>
</evidence>
<protein>
    <recommendedName>
        <fullName evidence="3 14">DNA ligase</fullName>
        <ecNumber evidence="2 14">6.5.1.2</ecNumber>
    </recommendedName>
    <alternativeName>
        <fullName evidence="14">Polydeoxyribonucleotide synthase [NAD(+)]</fullName>
    </alternativeName>
</protein>
<dbReference type="PROSITE" id="PS01055">
    <property type="entry name" value="DNA_LIGASE_N1"/>
    <property type="match status" value="1"/>
</dbReference>
<organism evidence="16">
    <name type="scientific">Prosthecochloris aestuarii</name>
    <dbReference type="NCBI Taxonomy" id="1102"/>
    <lineage>
        <taxon>Bacteria</taxon>
        <taxon>Pseudomonadati</taxon>
        <taxon>Chlorobiota</taxon>
        <taxon>Chlorobiia</taxon>
        <taxon>Chlorobiales</taxon>
        <taxon>Chlorobiaceae</taxon>
        <taxon>Prosthecochloris</taxon>
    </lineage>
</organism>
<dbReference type="Pfam" id="PF03119">
    <property type="entry name" value="DNA_ligase_ZBD"/>
    <property type="match status" value="1"/>
</dbReference>
<keyword evidence="14" id="KW-0464">Manganese</keyword>
<dbReference type="FunFam" id="1.10.287.610:FF:000002">
    <property type="entry name" value="DNA ligase"/>
    <property type="match status" value="1"/>
</dbReference>
<evidence type="ECO:0000256" key="2">
    <source>
        <dbReference type="ARBA" id="ARBA00012722"/>
    </source>
</evidence>
<dbReference type="GO" id="GO:0005829">
    <property type="term" value="C:cytosol"/>
    <property type="evidence" value="ECO:0007669"/>
    <property type="project" value="TreeGrafter"/>
</dbReference>
<keyword evidence="7 14" id="KW-0227">DNA damage</keyword>
<dbReference type="Gene3D" id="1.10.287.610">
    <property type="entry name" value="Helix hairpin bin"/>
    <property type="match status" value="1"/>
</dbReference>
<keyword evidence="5 14" id="KW-0235">DNA replication</keyword>
<feature type="binding site" evidence="14">
    <location>
        <position position="140"/>
    </location>
    <ligand>
        <name>NAD(+)</name>
        <dbReference type="ChEBI" id="CHEBI:57540"/>
    </ligand>
</feature>
<evidence type="ECO:0000256" key="14">
    <source>
        <dbReference type="HAMAP-Rule" id="MF_01588"/>
    </source>
</evidence>
<evidence type="ECO:0000259" key="15">
    <source>
        <dbReference type="PROSITE" id="PS50172"/>
    </source>
</evidence>
<dbReference type="GO" id="GO:0003911">
    <property type="term" value="F:DNA ligase (NAD+) activity"/>
    <property type="evidence" value="ECO:0007669"/>
    <property type="project" value="UniProtKB-UniRule"/>
</dbReference>
<dbReference type="Gene3D" id="3.40.50.10190">
    <property type="entry name" value="BRCT domain"/>
    <property type="match status" value="1"/>
</dbReference>
<dbReference type="FunFam" id="1.10.150.20:FF:000006">
    <property type="entry name" value="DNA ligase"/>
    <property type="match status" value="1"/>
</dbReference>
<comment type="catalytic activity">
    <reaction evidence="12 14">
        <text>NAD(+) + (deoxyribonucleotide)n-3'-hydroxyl + 5'-phospho-(deoxyribonucleotide)m = (deoxyribonucleotide)n+m + AMP + beta-nicotinamide D-nucleotide.</text>
        <dbReference type="EC" id="6.5.1.2"/>
    </reaction>
</comment>
<dbReference type="InterPro" id="IPR004149">
    <property type="entry name" value="Znf_DNAligase_C4"/>
</dbReference>
<evidence type="ECO:0000256" key="9">
    <source>
        <dbReference type="ARBA" id="ARBA00022842"/>
    </source>
</evidence>
<dbReference type="FunFam" id="2.40.50.140:FF:000012">
    <property type="entry name" value="DNA ligase"/>
    <property type="match status" value="1"/>
</dbReference>
<comment type="caution">
    <text evidence="16">The sequence shown here is derived from an EMBL/GenBank/DDBJ whole genome shotgun (WGS) entry which is preliminary data.</text>
</comment>
<feature type="binding site" evidence="14">
    <location>
        <position position="324"/>
    </location>
    <ligand>
        <name>NAD(+)</name>
        <dbReference type="ChEBI" id="CHEBI:57540"/>
    </ligand>
</feature>
<keyword evidence="6 14" id="KW-0479">Metal-binding</keyword>
<dbReference type="InterPro" id="IPR012340">
    <property type="entry name" value="NA-bd_OB-fold"/>
</dbReference>
<reference evidence="16" key="1">
    <citation type="journal article" date="2020" name="mSystems">
        <title>Genome- and Community-Level Interaction Insights into Carbon Utilization and Element Cycling Functions of Hydrothermarchaeota in Hydrothermal Sediment.</title>
        <authorList>
            <person name="Zhou Z."/>
            <person name="Liu Y."/>
            <person name="Xu W."/>
            <person name="Pan J."/>
            <person name="Luo Z.H."/>
            <person name="Li M."/>
        </authorList>
    </citation>
    <scope>NUCLEOTIDE SEQUENCE [LARGE SCALE GENOMIC DNA]</scope>
    <source>
        <strain evidence="16">SpSt-1181</strain>
    </source>
</reference>
<evidence type="ECO:0000256" key="12">
    <source>
        <dbReference type="ARBA" id="ARBA00034005"/>
    </source>
</evidence>
<dbReference type="Gene3D" id="3.30.470.30">
    <property type="entry name" value="DNA ligase/mRNA capping enzyme"/>
    <property type="match status" value="1"/>
</dbReference>
<dbReference type="PIRSF" id="PIRSF001604">
    <property type="entry name" value="LigA"/>
    <property type="match status" value="1"/>
</dbReference>
<evidence type="ECO:0000256" key="10">
    <source>
        <dbReference type="ARBA" id="ARBA00023027"/>
    </source>
</evidence>
<dbReference type="InterPro" id="IPR013840">
    <property type="entry name" value="DNAligase_N"/>
</dbReference>
<evidence type="ECO:0000256" key="3">
    <source>
        <dbReference type="ARBA" id="ARBA00013308"/>
    </source>
</evidence>
<dbReference type="SUPFAM" id="SSF56091">
    <property type="entry name" value="DNA ligase/mRNA capping enzyme, catalytic domain"/>
    <property type="match status" value="1"/>
</dbReference>
<dbReference type="InterPro" id="IPR003583">
    <property type="entry name" value="Hlx-hairpin-Hlx_DNA-bd_motif"/>
</dbReference>
<dbReference type="CDD" id="cd00114">
    <property type="entry name" value="LIGANc"/>
    <property type="match status" value="1"/>
</dbReference>
<keyword evidence="10 14" id="KW-0520">NAD</keyword>
<feature type="binding site" evidence="14">
    <location>
        <position position="300"/>
    </location>
    <ligand>
        <name>NAD(+)</name>
        <dbReference type="ChEBI" id="CHEBI:57540"/>
    </ligand>
</feature>
<sequence length="677" mass="75880">MKREQAEREIEKLRSELDRHNYLYYVLARPEISDYDFDRMLQRLIDLEQQFPDLVTPDSPSMRVGGEVTREFPVVRHSQPMLSLSNTYSFGEVDDFYRRVCRLLPEDYREQPEFVAELKFDGVAVSLVYRDGVFVQGATRGDGYQGDDITANLRTVSSLPLRLGGGARGERVSDDMWMGTEIEVRGEVFMKKGDFLQLNEGRPEEDRFANPRNATAGTLKLQDSKEVARRPMTFVAYYLREPSTRRLPHDLCLKRLEEMGFFTGGHYRVCRNLEEVEEFIVSWEVDRASLPYETDGIVLKLNDRALWEELGATSKSPRWAIAYKYPAEQAATVLRDVVFQVGRLGTVTPVALLDPVRLAGSTVSRSTLHNFDEIERLGVRVNDRVMIEKSGEIIPKVVRVLTDERGDDTRKIEVPEVCPSCGTPLERSEGEVNLYCPNETGCPAQVKARLLHFASRNAMDIKTLGQSLVDQLVERGIVRHPGDLYSLTSDDLVQLDRIGEKSASNLLGAIGESKKKPYERVLYALGIRHVGLATARELATAYPSLEEMSNASIGELSAVADIGPVIAESVYAYLHDERALEVIDALRKAGISFEAENGMPLVNANFRDMNVVFTGTLEKYTRDEAASLVAERGGKEVKSVSRTTDMVVAGSAAGSKLQKAEKLGVRIVSEKEFESLL</sequence>
<comment type="cofactor">
    <cofactor evidence="14">
        <name>Mg(2+)</name>
        <dbReference type="ChEBI" id="CHEBI:18420"/>
    </cofactor>
    <cofactor evidence="14">
        <name>Mn(2+)</name>
        <dbReference type="ChEBI" id="CHEBI:29035"/>
    </cofactor>
</comment>
<dbReference type="InterPro" id="IPR041663">
    <property type="entry name" value="DisA/LigA_HHH"/>
</dbReference>
<feature type="binding site" evidence="14">
    <location>
        <position position="418"/>
    </location>
    <ligand>
        <name>Zn(2+)</name>
        <dbReference type="ChEBI" id="CHEBI:29105"/>
    </ligand>
</feature>
<dbReference type="Pfam" id="PF03120">
    <property type="entry name" value="OB_DNA_ligase"/>
    <property type="match status" value="1"/>
</dbReference>
<dbReference type="Proteomes" id="UP000886335">
    <property type="component" value="Unassembled WGS sequence"/>
</dbReference>
<evidence type="ECO:0000313" key="16">
    <source>
        <dbReference type="EMBL" id="HED31905.1"/>
    </source>
</evidence>
<dbReference type="Gene3D" id="1.10.150.20">
    <property type="entry name" value="5' to 3' exonuclease, C-terminal subdomain"/>
    <property type="match status" value="2"/>
</dbReference>
<dbReference type="InterPro" id="IPR010994">
    <property type="entry name" value="RuvA_2-like"/>
</dbReference>
<comment type="function">
    <text evidence="1 14">DNA ligase that catalyzes the formation of phosphodiester linkages between 5'-phosphoryl and 3'-hydroxyl groups in double-stranded DNA using NAD as a coenzyme and as the energy source for the reaction. It is essential for DNA replication and repair of damaged DNA.</text>
</comment>
<feature type="binding site" evidence="14">
    <location>
        <position position="187"/>
    </location>
    <ligand>
        <name>NAD(+)</name>
        <dbReference type="ChEBI" id="CHEBI:57540"/>
    </ligand>
</feature>
<feature type="binding site" evidence="14">
    <location>
        <begin position="34"/>
        <end position="38"/>
    </location>
    <ligand>
        <name>NAD(+)</name>
        <dbReference type="ChEBI" id="CHEBI:57540"/>
    </ligand>
</feature>
<keyword evidence="9 14" id="KW-0460">Magnesium</keyword>
<dbReference type="Pfam" id="PF12826">
    <property type="entry name" value="HHH_2"/>
    <property type="match status" value="1"/>
</dbReference>
<name>A0A831SSS2_PROAE</name>
<dbReference type="InterPro" id="IPR018239">
    <property type="entry name" value="DNA_ligase_AS"/>
</dbReference>
<accession>A0A831SSS2</accession>
<dbReference type="Gene3D" id="2.40.50.140">
    <property type="entry name" value="Nucleic acid-binding proteins"/>
    <property type="match status" value="1"/>
</dbReference>
<feature type="domain" description="BRCT" evidence="15">
    <location>
        <begin position="601"/>
        <end position="677"/>
    </location>
</feature>
<dbReference type="AlphaFoldDB" id="A0A831SSS2"/>
<dbReference type="SMART" id="SM00292">
    <property type="entry name" value="BRCT"/>
    <property type="match status" value="1"/>
</dbReference>
<evidence type="ECO:0000256" key="7">
    <source>
        <dbReference type="ARBA" id="ARBA00022763"/>
    </source>
</evidence>
<dbReference type="CDD" id="cd17748">
    <property type="entry name" value="BRCT_DNA_ligase_like"/>
    <property type="match status" value="1"/>
</dbReference>
<evidence type="ECO:0000256" key="6">
    <source>
        <dbReference type="ARBA" id="ARBA00022723"/>
    </source>
</evidence>
<comment type="similarity">
    <text evidence="13 14">Belongs to the NAD-dependent DNA ligase family. LigA subfamily.</text>
</comment>
<dbReference type="PANTHER" id="PTHR23389">
    <property type="entry name" value="CHROMOSOME TRANSMISSION FIDELITY FACTOR 18"/>
    <property type="match status" value="1"/>
</dbReference>
<feature type="binding site" evidence="14">
    <location>
        <position position="117"/>
    </location>
    <ligand>
        <name>NAD(+)</name>
        <dbReference type="ChEBI" id="CHEBI:57540"/>
    </ligand>
</feature>
<feature type="binding site" evidence="14">
    <location>
        <position position="421"/>
    </location>
    <ligand>
        <name>Zn(2+)</name>
        <dbReference type="ChEBI" id="CHEBI:29105"/>
    </ligand>
</feature>
<dbReference type="GO" id="GO:0046872">
    <property type="term" value="F:metal ion binding"/>
    <property type="evidence" value="ECO:0007669"/>
    <property type="project" value="UniProtKB-KW"/>
</dbReference>
<dbReference type="HAMAP" id="MF_01588">
    <property type="entry name" value="DNA_ligase_A"/>
    <property type="match status" value="1"/>
</dbReference>
<dbReference type="EMBL" id="DSBW01000217">
    <property type="protein sequence ID" value="HED31905.1"/>
    <property type="molecule type" value="Genomic_DNA"/>
</dbReference>
<dbReference type="InterPro" id="IPR001679">
    <property type="entry name" value="DNA_ligase"/>
</dbReference>
<dbReference type="SMART" id="SM00278">
    <property type="entry name" value="HhH1"/>
    <property type="match status" value="3"/>
</dbReference>
<proteinExistence type="inferred from homology"/>
<keyword evidence="4 14" id="KW-0436">Ligase</keyword>
<dbReference type="Pfam" id="PF00533">
    <property type="entry name" value="BRCT"/>
    <property type="match status" value="1"/>
</dbReference>
<dbReference type="PANTHER" id="PTHR23389:SF9">
    <property type="entry name" value="DNA LIGASE"/>
    <property type="match status" value="1"/>
</dbReference>